<dbReference type="Proteomes" id="UP001497497">
    <property type="component" value="Unassembled WGS sequence"/>
</dbReference>
<evidence type="ECO:0008006" key="3">
    <source>
        <dbReference type="Google" id="ProtNLM"/>
    </source>
</evidence>
<dbReference type="SUPFAM" id="SSF141072">
    <property type="entry name" value="CalX-like"/>
    <property type="match status" value="1"/>
</dbReference>
<protein>
    <recommendedName>
        <fullName evidence="3">Calx-beta domain-containing protein</fullName>
    </recommendedName>
</protein>
<keyword evidence="2" id="KW-1185">Reference proteome</keyword>
<proteinExistence type="predicted"/>
<name>A0AAV2IEA8_LYMST</name>
<gene>
    <name evidence="1" type="ORF">GSLYS_00017359001</name>
</gene>
<evidence type="ECO:0000313" key="1">
    <source>
        <dbReference type="EMBL" id="CAL1543846.1"/>
    </source>
</evidence>
<reference evidence="1 2" key="1">
    <citation type="submission" date="2024-04" db="EMBL/GenBank/DDBJ databases">
        <authorList>
            <consortium name="Genoscope - CEA"/>
            <person name="William W."/>
        </authorList>
    </citation>
    <scope>NUCLEOTIDE SEQUENCE [LARGE SCALE GENOMIC DNA]</scope>
</reference>
<feature type="non-terminal residue" evidence="1">
    <location>
        <position position="68"/>
    </location>
</feature>
<accession>A0AAV2IEA8</accession>
<evidence type="ECO:0000313" key="2">
    <source>
        <dbReference type="Proteomes" id="UP001497497"/>
    </source>
</evidence>
<organism evidence="1 2">
    <name type="scientific">Lymnaea stagnalis</name>
    <name type="common">Great pond snail</name>
    <name type="synonym">Helix stagnalis</name>
    <dbReference type="NCBI Taxonomy" id="6523"/>
    <lineage>
        <taxon>Eukaryota</taxon>
        <taxon>Metazoa</taxon>
        <taxon>Spiralia</taxon>
        <taxon>Lophotrochozoa</taxon>
        <taxon>Mollusca</taxon>
        <taxon>Gastropoda</taxon>
        <taxon>Heterobranchia</taxon>
        <taxon>Euthyneura</taxon>
        <taxon>Panpulmonata</taxon>
        <taxon>Hygrophila</taxon>
        <taxon>Lymnaeoidea</taxon>
        <taxon>Lymnaeidae</taxon>
        <taxon>Lymnaea</taxon>
    </lineage>
</organism>
<dbReference type="Gene3D" id="2.60.40.2030">
    <property type="match status" value="1"/>
</dbReference>
<dbReference type="AlphaFoldDB" id="A0AAV2IEA8"/>
<dbReference type="EMBL" id="CAXITT010000579">
    <property type="protein sequence ID" value="CAL1543846.1"/>
    <property type="molecule type" value="Genomic_DNA"/>
</dbReference>
<comment type="caution">
    <text evidence="1">The sequence shown here is derived from an EMBL/GenBank/DDBJ whole genome shotgun (WGS) entry which is preliminary data.</text>
</comment>
<sequence>MTSSDYVPRPLDHTSVIKFDRGKQESYCRVVILDDSLFEDEETFTVLLSDPVGGKLGKISSIQIIIEP</sequence>
<dbReference type="InterPro" id="IPR038081">
    <property type="entry name" value="CalX-like_sf"/>
</dbReference>